<dbReference type="AlphaFoldDB" id="A0A1F5B4M7"/>
<keyword evidence="1" id="KW-1133">Transmembrane helix</keyword>
<feature type="transmembrane region" description="Helical" evidence="1">
    <location>
        <begin position="6"/>
        <end position="24"/>
    </location>
</feature>
<dbReference type="EMBL" id="MEYK01000009">
    <property type="protein sequence ID" value="OGD25563.1"/>
    <property type="molecule type" value="Genomic_DNA"/>
</dbReference>
<evidence type="ECO:0000313" key="3">
    <source>
        <dbReference type="Proteomes" id="UP000176431"/>
    </source>
</evidence>
<proteinExistence type="predicted"/>
<evidence type="ECO:0000256" key="1">
    <source>
        <dbReference type="SAM" id="Phobius"/>
    </source>
</evidence>
<comment type="caution">
    <text evidence="2">The sequence shown here is derived from an EMBL/GenBank/DDBJ whole genome shotgun (WGS) entry which is preliminary data.</text>
</comment>
<name>A0A1F5B4M7_9BACT</name>
<keyword evidence="1" id="KW-0812">Transmembrane</keyword>
<sequence length="154" mass="17095">MPIVFAVISALIIIVIVYIFNKILSFRVCPVCAGVSMTWFIISLAVGLGWLPFLQYQLVIAILMGGTAVGIASQAEKKFPKFADKIFLFKTPIIFGGFLLAYWGVSRITLGSILIEALVLIFAAYVFFIRKSKINDSGTNENIEKLKKDMEECC</sequence>
<keyword evidence="1" id="KW-0472">Membrane</keyword>
<feature type="transmembrane region" description="Helical" evidence="1">
    <location>
        <begin position="111"/>
        <end position="129"/>
    </location>
</feature>
<feature type="transmembrane region" description="Helical" evidence="1">
    <location>
        <begin position="31"/>
        <end position="50"/>
    </location>
</feature>
<dbReference type="Proteomes" id="UP000176431">
    <property type="component" value="Unassembled WGS sequence"/>
</dbReference>
<organism evidence="2 3">
    <name type="scientific">Candidatus Azambacteria bacterium RIFCSPHIGHO2_01_FULL_40_24</name>
    <dbReference type="NCBI Taxonomy" id="1797301"/>
    <lineage>
        <taxon>Bacteria</taxon>
        <taxon>Candidatus Azamiibacteriota</taxon>
    </lineage>
</organism>
<evidence type="ECO:0000313" key="2">
    <source>
        <dbReference type="EMBL" id="OGD25563.1"/>
    </source>
</evidence>
<protein>
    <submittedName>
        <fullName evidence="2">Uncharacterized protein</fullName>
    </submittedName>
</protein>
<gene>
    <name evidence="2" type="ORF">A2819_01370</name>
</gene>
<accession>A0A1F5B4M7</accession>
<reference evidence="2 3" key="1">
    <citation type="journal article" date="2016" name="Nat. Commun.">
        <title>Thousands of microbial genomes shed light on interconnected biogeochemical processes in an aquifer system.</title>
        <authorList>
            <person name="Anantharaman K."/>
            <person name="Brown C.T."/>
            <person name="Hug L.A."/>
            <person name="Sharon I."/>
            <person name="Castelle C.J."/>
            <person name="Probst A.J."/>
            <person name="Thomas B.C."/>
            <person name="Singh A."/>
            <person name="Wilkins M.J."/>
            <person name="Karaoz U."/>
            <person name="Brodie E.L."/>
            <person name="Williams K.H."/>
            <person name="Hubbard S.S."/>
            <person name="Banfield J.F."/>
        </authorList>
    </citation>
    <scope>NUCLEOTIDE SEQUENCE [LARGE SCALE GENOMIC DNA]</scope>
</reference>
<feature type="transmembrane region" description="Helical" evidence="1">
    <location>
        <begin position="87"/>
        <end position="105"/>
    </location>
</feature>
<feature type="transmembrane region" description="Helical" evidence="1">
    <location>
        <begin position="56"/>
        <end position="75"/>
    </location>
</feature>